<dbReference type="Pfam" id="PF01494">
    <property type="entry name" value="FAD_binding_3"/>
    <property type="match status" value="1"/>
</dbReference>
<dbReference type="OrthoDB" id="3322136at2"/>
<keyword evidence="1" id="KW-0560">Oxidoreductase</keyword>
<protein>
    <submittedName>
        <fullName evidence="4">2-polyprenyl-6-methoxyphenol hydroxylase-like FAD-dependent oxidoreductase</fullName>
    </submittedName>
</protein>
<dbReference type="NCBIfam" id="NF005313">
    <property type="entry name" value="PRK06847.1"/>
    <property type="match status" value="1"/>
</dbReference>
<dbReference type="Proteomes" id="UP000319213">
    <property type="component" value="Unassembled WGS sequence"/>
</dbReference>
<accession>A0A543IZ16</accession>
<feature type="domain" description="FAD-binding" evidence="3">
    <location>
        <begin position="6"/>
        <end position="343"/>
    </location>
</feature>
<evidence type="ECO:0000256" key="2">
    <source>
        <dbReference type="ARBA" id="ARBA00023033"/>
    </source>
</evidence>
<dbReference type="RefSeq" id="WP_142259770.1">
    <property type="nucleotide sequence ID" value="NZ_BMPV01000001.1"/>
</dbReference>
<comment type="caution">
    <text evidence="4">The sequence shown here is derived from an EMBL/GenBank/DDBJ whole genome shotgun (WGS) entry which is preliminary data.</text>
</comment>
<keyword evidence="5" id="KW-1185">Reference proteome</keyword>
<dbReference type="GO" id="GO:0071949">
    <property type="term" value="F:FAD binding"/>
    <property type="evidence" value="ECO:0007669"/>
    <property type="project" value="InterPro"/>
</dbReference>
<evidence type="ECO:0000259" key="3">
    <source>
        <dbReference type="Pfam" id="PF01494"/>
    </source>
</evidence>
<proteinExistence type="predicted"/>
<dbReference type="SUPFAM" id="SSF51905">
    <property type="entry name" value="FAD/NAD(P)-binding domain"/>
    <property type="match status" value="1"/>
</dbReference>
<dbReference type="PANTHER" id="PTHR13789">
    <property type="entry name" value="MONOOXYGENASE"/>
    <property type="match status" value="1"/>
</dbReference>
<dbReference type="EMBL" id="VFPQ01000001">
    <property type="protein sequence ID" value="TQM75813.1"/>
    <property type="molecule type" value="Genomic_DNA"/>
</dbReference>
<evidence type="ECO:0000256" key="1">
    <source>
        <dbReference type="ARBA" id="ARBA00023002"/>
    </source>
</evidence>
<dbReference type="PANTHER" id="PTHR13789:SF309">
    <property type="entry name" value="PUTATIVE (AFU_ORTHOLOGUE AFUA_6G14510)-RELATED"/>
    <property type="match status" value="1"/>
</dbReference>
<organism evidence="4 5">
    <name type="scientific">Thermopolyspora flexuosa</name>
    <dbReference type="NCBI Taxonomy" id="103836"/>
    <lineage>
        <taxon>Bacteria</taxon>
        <taxon>Bacillati</taxon>
        <taxon>Actinomycetota</taxon>
        <taxon>Actinomycetes</taxon>
        <taxon>Streptosporangiales</taxon>
        <taxon>Streptosporangiaceae</taxon>
        <taxon>Thermopolyspora</taxon>
    </lineage>
</organism>
<reference evidence="4 5" key="1">
    <citation type="submission" date="2019-06" db="EMBL/GenBank/DDBJ databases">
        <title>Sequencing the genomes of 1000 actinobacteria strains.</title>
        <authorList>
            <person name="Klenk H.-P."/>
        </authorList>
    </citation>
    <scope>NUCLEOTIDE SEQUENCE [LARGE SCALE GENOMIC DNA]</scope>
    <source>
        <strain evidence="4 5">DSM 43186</strain>
    </source>
</reference>
<sequence>MPAVGNVLIVGAGTSGPALAILLARAGVSVDVVEIKPEITALGSGITLQGNALRVLRDLGVWDEVVAHGFPFNSLGFRAPDGTLLAEVPDSRTGGADLPATVGMYRPDLARILAKAVTDAGARSRYGVTVESFEDLGESVRVTFTDGTTGDYDLVVGADGIRSTIRRMIGIDVEPRPVGMGIWRVHTRRPEGIERTDLIYGGPCYIAGYCPTGPDTMYAYLVEDPRPRESITDEDKPRIMRELAAGYGWPWTEIRETITDPDRINYTWFETLLVESPWNRGRVVLIGDAVHACPPTLAQGAAQCLEDAVVLAELLLAADRLDQALFDAFTERRLPRVRAVVEGSLQITEWQLKRDPNADVAAVAGRINAIVSERP</sequence>
<dbReference type="Gene3D" id="3.50.50.60">
    <property type="entry name" value="FAD/NAD(P)-binding domain"/>
    <property type="match status" value="1"/>
</dbReference>
<dbReference type="PRINTS" id="PR00420">
    <property type="entry name" value="RNGMNOXGNASE"/>
</dbReference>
<dbReference type="InterPro" id="IPR050493">
    <property type="entry name" value="FAD-dep_Monooxygenase_BioMet"/>
</dbReference>
<evidence type="ECO:0000313" key="5">
    <source>
        <dbReference type="Proteomes" id="UP000319213"/>
    </source>
</evidence>
<dbReference type="GO" id="GO:0004497">
    <property type="term" value="F:monooxygenase activity"/>
    <property type="evidence" value="ECO:0007669"/>
    <property type="project" value="UniProtKB-KW"/>
</dbReference>
<dbReference type="InterPro" id="IPR036188">
    <property type="entry name" value="FAD/NAD-bd_sf"/>
</dbReference>
<dbReference type="AlphaFoldDB" id="A0A543IZ16"/>
<gene>
    <name evidence="4" type="ORF">FHX40_2533</name>
</gene>
<dbReference type="InterPro" id="IPR002938">
    <property type="entry name" value="FAD-bd"/>
</dbReference>
<keyword evidence="2" id="KW-0503">Monooxygenase</keyword>
<evidence type="ECO:0000313" key="4">
    <source>
        <dbReference type="EMBL" id="TQM75813.1"/>
    </source>
</evidence>
<name>A0A543IZ16_9ACTN</name>